<feature type="signal peptide" evidence="1">
    <location>
        <begin position="1"/>
        <end position="17"/>
    </location>
</feature>
<reference evidence="2 3" key="1">
    <citation type="submission" date="2018-08" db="EMBL/GenBank/DDBJ databases">
        <title>Genome sequence of Methylocystis hirsuta CSC1, a methanotroph able to accumulate PHAs.</title>
        <authorList>
            <person name="Bordel S."/>
            <person name="Rodriguez E."/>
            <person name="Gancedo J."/>
            <person name="Munoz R."/>
        </authorList>
    </citation>
    <scope>NUCLEOTIDE SEQUENCE [LARGE SCALE GENOMIC DNA]</scope>
    <source>
        <strain evidence="2 3">CSC1</strain>
    </source>
</reference>
<dbReference type="AlphaFoldDB" id="A0A3M9XN99"/>
<organism evidence="2 3">
    <name type="scientific">Methylocystis hirsuta</name>
    <dbReference type="NCBI Taxonomy" id="369798"/>
    <lineage>
        <taxon>Bacteria</taxon>
        <taxon>Pseudomonadati</taxon>
        <taxon>Pseudomonadota</taxon>
        <taxon>Alphaproteobacteria</taxon>
        <taxon>Hyphomicrobiales</taxon>
        <taxon>Methylocystaceae</taxon>
        <taxon>Methylocystis</taxon>
    </lineage>
</organism>
<gene>
    <name evidence="2" type="ORF">D1O30_07535</name>
</gene>
<keyword evidence="3" id="KW-1185">Reference proteome</keyword>
<accession>A0A3M9XN99</accession>
<comment type="caution">
    <text evidence="2">The sequence shown here is derived from an EMBL/GenBank/DDBJ whole genome shotgun (WGS) entry which is preliminary data.</text>
</comment>
<evidence type="ECO:0000256" key="1">
    <source>
        <dbReference type="SAM" id="SignalP"/>
    </source>
</evidence>
<dbReference type="Proteomes" id="UP000268623">
    <property type="component" value="Unassembled WGS sequence"/>
</dbReference>
<evidence type="ECO:0000313" key="3">
    <source>
        <dbReference type="Proteomes" id="UP000268623"/>
    </source>
</evidence>
<dbReference type="EMBL" id="QWDD01000001">
    <property type="protein sequence ID" value="RNJ49474.1"/>
    <property type="molecule type" value="Genomic_DNA"/>
</dbReference>
<feature type="chain" id="PRO_5018314733" evidence="1">
    <location>
        <begin position="18"/>
        <end position="181"/>
    </location>
</feature>
<proteinExistence type="predicted"/>
<evidence type="ECO:0000313" key="2">
    <source>
        <dbReference type="EMBL" id="RNJ49474.1"/>
    </source>
</evidence>
<name>A0A3M9XN99_9HYPH</name>
<keyword evidence="1" id="KW-0732">Signal</keyword>
<protein>
    <submittedName>
        <fullName evidence="2">Uncharacterized protein</fullName>
    </submittedName>
</protein>
<sequence length="181" mass="20522">MRRAFFCLTLWITVAWAIPVRAQQPNIIFTPDPAKAVVTQVHVNPETSIFEHVDPRLGNIVYEVGNLGWDDDMRNLDFSLWALVGGQLVRIHQQKAAFLGRGESIMVKDLPRPFALGRMAVCVSYEFKGRKVNVIDFYTNENLLSARGYAGKMNKFRESLTQVDGPDDLCRSMPETAARFM</sequence>